<keyword evidence="3" id="KW-1185">Reference proteome</keyword>
<name>A0A164I1B9_9CRUS</name>
<evidence type="ECO:0000313" key="3">
    <source>
        <dbReference type="Proteomes" id="UP000076858"/>
    </source>
</evidence>
<reference evidence="2 3" key="1">
    <citation type="submission" date="2016-03" db="EMBL/GenBank/DDBJ databases">
        <title>EvidentialGene: Evidence-directed Construction of Genes on Genomes.</title>
        <authorList>
            <person name="Gilbert D.G."/>
            <person name="Choi J.-H."/>
            <person name="Mockaitis K."/>
            <person name="Colbourne J."/>
            <person name="Pfrender M."/>
        </authorList>
    </citation>
    <scope>NUCLEOTIDE SEQUENCE [LARGE SCALE GENOMIC DNA]</scope>
    <source>
        <strain evidence="2 3">Xinb3</strain>
        <tissue evidence="2">Complete organism</tissue>
    </source>
</reference>
<feature type="region of interest" description="Disordered" evidence="1">
    <location>
        <begin position="29"/>
        <end position="118"/>
    </location>
</feature>
<evidence type="ECO:0000313" key="2">
    <source>
        <dbReference type="EMBL" id="KZS00770.1"/>
    </source>
</evidence>
<protein>
    <submittedName>
        <fullName evidence="2">DNA translocase ftsK</fullName>
    </submittedName>
</protein>
<feature type="compositionally biased region" description="Basic and acidic residues" evidence="1">
    <location>
        <begin position="84"/>
        <end position="96"/>
    </location>
</feature>
<feature type="non-terminal residue" evidence="2">
    <location>
        <position position="118"/>
    </location>
</feature>
<dbReference type="EMBL" id="LRGB01008581">
    <property type="protein sequence ID" value="KZS00770.1"/>
    <property type="molecule type" value="Genomic_DNA"/>
</dbReference>
<dbReference type="AlphaFoldDB" id="A0A164I1B9"/>
<comment type="caution">
    <text evidence="2">The sequence shown here is derived from an EMBL/GenBank/DDBJ whole genome shotgun (WGS) entry which is preliminary data.</text>
</comment>
<organism evidence="2 3">
    <name type="scientific">Daphnia magna</name>
    <dbReference type="NCBI Taxonomy" id="35525"/>
    <lineage>
        <taxon>Eukaryota</taxon>
        <taxon>Metazoa</taxon>
        <taxon>Ecdysozoa</taxon>
        <taxon>Arthropoda</taxon>
        <taxon>Crustacea</taxon>
        <taxon>Branchiopoda</taxon>
        <taxon>Diplostraca</taxon>
        <taxon>Cladocera</taxon>
        <taxon>Anomopoda</taxon>
        <taxon>Daphniidae</taxon>
        <taxon>Daphnia</taxon>
    </lineage>
</organism>
<sequence>SGAAQCAAPDHSLVRDSGLPGLCRCQLAADHGPGQGHRRPARGGRPGQDAALPGGRYHRFGQVGRHQRHDPVLALQGRGARCAPDPDRPQDAGNERLRRHPASAGARGDGHEAGQQRA</sequence>
<proteinExistence type="predicted"/>
<dbReference type="Proteomes" id="UP000076858">
    <property type="component" value="Unassembled WGS sequence"/>
</dbReference>
<accession>A0A164I1B9</accession>
<feature type="non-terminal residue" evidence="2">
    <location>
        <position position="1"/>
    </location>
</feature>
<gene>
    <name evidence="2" type="ORF">APZ42_002794</name>
</gene>
<feature type="compositionally biased region" description="Basic and acidic residues" evidence="1">
    <location>
        <begin position="108"/>
        <end position="118"/>
    </location>
</feature>
<evidence type="ECO:0000256" key="1">
    <source>
        <dbReference type="SAM" id="MobiDB-lite"/>
    </source>
</evidence>